<dbReference type="Gene3D" id="3.30.70.240">
    <property type="match status" value="1"/>
</dbReference>
<keyword evidence="4" id="KW-0479">Metal-binding</keyword>
<dbReference type="Pfam" id="PF09827">
    <property type="entry name" value="CRISPR_Cas2"/>
    <property type="match status" value="1"/>
</dbReference>
<evidence type="ECO:0000256" key="5">
    <source>
        <dbReference type="ARBA" id="ARBA00022759"/>
    </source>
</evidence>
<evidence type="ECO:0000256" key="6">
    <source>
        <dbReference type="ARBA" id="ARBA00022801"/>
    </source>
</evidence>
<reference evidence="9" key="1">
    <citation type="submission" date="2019-03" db="EMBL/GenBank/DDBJ databases">
        <title>Metabolic reconstructions from genomes of highly enriched 'Candidatus Accumulibacter' and 'Candidatus Competibacter' bioreactor populations.</title>
        <authorList>
            <person name="Annavajhala M.K."/>
            <person name="Welles L."/>
            <person name="Abbas B."/>
            <person name="Sorokin D."/>
            <person name="Park H."/>
            <person name="Van Loosdrecht M."/>
            <person name="Chandran K."/>
        </authorList>
    </citation>
    <scope>NUCLEOTIDE SEQUENCE</scope>
    <source>
        <strain evidence="9">SBR_L</strain>
    </source>
</reference>
<evidence type="ECO:0000313" key="9">
    <source>
        <dbReference type="EMBL" id="NMQ05008.1"/>
    </source>
</evidence>
<dbReference type="GO" id="GO:0004519">
    <property type="term" value="F:endonuclease activity"/>
    <property type="evidence" value="ECO:0007669"/>
    <property type="project" value="UniProtKB-KW"/>
</dbReference>
<dbReference type="InterPro" id="IPR019199">
    <property type="entry name" value="Virulence_VapD/CRISPR_Cas2"/>
</dbReference>
<organism evidence="9 10">
    <name type="scientific">Candidatus Accumulibacter contiguus</name>
    <dbReference type="NCBI Taxonomy" id="2954381"/>
    <lineage>
        <taxon>Bacteria</taxon>
        <taxon>Pseudomonadati</taxon>
        <taxon>Pseudomonadota</taxon>
        <taxon>Betaproteobacteria</taxon>
        <taxon>Candidatus Accumulibacter</taxon>
    </lineage>
</organism>
<gene>
    <name evidence="9" type="primary">cas2</name>
    <name evidence="9" type="ORF">E4Q08_06925</name>
</gene>
<dbReference type="CDD" id="cd09725">
    <property type="entry name" value="Cas2_I_II_III"/>
    <property type="match status" value="1"/>
</dbReference>
<sequence>MPVYVAYDISDRRRRNCLRRLLLGFGEPVQESVFLCWLDATRQQRFDRLLDTFRRLPHVGDERIDCIRARADSVPPPAREWVIE</sequence>
<evidence type="ECO:0000256" key="1">
    <source>
        <dbReference type="ARBA" id="ARBA00001946"/>
    </source>
</evidence>
<evidence type="ECO:0000313" key="10">
    <source>
        <dbReference type="Proteomes" id="UP000886469"/>
    </source>
</evidence>
<comment type="similarity">
    <text evidence="2">Belongs to the CRISPR-associated endoribonuclease Cas2 protein family.</text>
</comment>
<proteinExistence type="inferred from homology"/>
<evidence type="ECO:0000256" key="8">
    <source>
        <dbReference type="ARBA" id="ARBA00023118"/>
    </source>
</evidence>
<dbReference type="Proteomes" id="UP000886469">
    <property type="component" value="Unassembled WGS sequence"/>
</dbReference>
<comment type="caution">
    <text evidence="9">The sequence shown here is derived from an EMBL/GenBank/DDBJ whole genome shotgun (WGS) entry which is preliminary data.</text>
</comment>
<dbReference type="EMBL" id="SPMX01000015">
    <property type="protein sequence ID" value="NMQ05008.1"/>
    <property type="molecule type" value="Genomic_DNA"/>
</dbReference>
<dbReference type="NCBIfam" id="TIGR01573">
    <property type="entry name" value="cas2"/>
    <property type="match status" value="1"/>
</dbReference>
<evidence type="ECO:0000256" key="2">
    <source>
        <dbReference type="ARBA" id="ARBA00009959"/>
    </source>
</evidence>
<protein>
    <submittedName>
        <fullName evidence="9">CRISPR-associated endonuclease Cas2</fullName>
    </submittedName>
</protein>
<evidence type="ECO:0000256" key="7">
    <source>
        <dbReference type="ARBA" id="ARBA00022842"/>
    </source>
</evidence>
<keyword evidence="8" id="KW-0051">Antiviral defense</keyword>
<evidence type="ECO:0000256" key="4">
    <source>
        <dbReference type="ARBA" id="ARBA00022723"/>
    </source>
</evidence>
<evidence type="ECO:0000256" key="3">
    <source>
        <dbReference type="ARBA" id="ARBA00022722"/>
    </source>
</evidence>
<keyword evidence="3" id="KW-0540">Nuclease</keyword>
<comment type="cofactor">
    <cofactor evidence="1">
        <name>Mg(2+)</name>
        <dbReference type="ChEBI" id="CHEBI:18420"/>
    </cofactor>
</comment>
<dbReference type="SUPFAM" id="SSF143430">
    <property type="entry name" value="TTP0101/SSO1404-like"/>
    <property type="match status" value="1"/>
</dbReference>
<keyword evidence="10" id="KW-1185">Reference proteome</keyword>
<keyword evidence="7" id="KW-0460">Magnesium</keyword>
<name>A0ABX1T7D9_9PROT</name>
<keyword evidence="5 9" id="KW-0255">Endonuclease</keyword>
<keyword evidence="6" id="KW-0378">Hydrolase</keyword>
<accession>A0ABX1T7D9</accession>
<dbReference type="InterPro" id="IPR021127">
    <property type="entry name" value="CRISPR_associated_Cas2"/>
</dbReference>